<name>A0A5A7NM84_9MICC</name>
<dbReference type="GO" id="GO:0008168">
    <property type="term" value="F:methyltransferase activity"/>
    <property type="evidence" value="ECO:0007669"/>
    <property type="project" value="UniProtKB-KW"/>
</dbReference>
<feature type="region of interest" description="Disordered" evidence="1">
    <location>
        <begin position="1"/>
        <end position="53"/>
    </location>
</feature>
<dbReference type="InterPro" id="IPR029068">
    <property type="entry name" value="Glyas_Bleomycin-R_OHBP_Dase"/>
</dbReference>
<proteinExistence type="predicted"/>
<evidence type="ECO:0000259" key="2">
    <source>
        <dbReference type="Pfam" id="PF06983"/>
    </source>
</evidence>
<comment type="caution">
    <text evidence="3">The sequence shown here is derived from an EMBL/GenBank/DDBJ whole genome shotgun (WGS) entry which is preliminary data.</text>
</comment>
<dbReference type="InterPro" id="IPR028973">
    <property type="entry name" value="PhnB-like"/>
</dbReference>
<feature type="compositionally biased region" description="Basic and acidic residues" evidence="1">
    <location>
        <begin position="1"/>
        <end position="11"/>
    </location>
</feature>
<sequence>MGRDGTGRDGTGRNWTRRWGPGAGTPGPGVPADAAGAYGGAQRKARQECPMETPKDKTAPCLWFATEAEEAARFYVGLIPNSRIVETSYYIEGQHLPAGTVLTVEFELAGRRYTALNGGPGFTFSEAVSIQLYCEDQAEIDRYWEALTADGGQESQCGWLKDRYGLSWQVVPRQISAFFTDSDPAAVKRAWDALMPMRKLDLAALQAAFDGR</sequence>
<dbReference type="PANTHER" id="PTHR33990">
    <property type="entry name" value="PROTEIN YJDN-RELATED"/>
    <property type="match status" value="1"/>
</dbReference>
<keyword evidence="3" id="KW-0489">Methyltransferase</keyword>
<keyword evidence="3" id="KW-0830">Ubiquinone</keyword>
<dbReference type="SUPFAM" id="SSF54593">
    <property type="entry name" value="Glyoxalase/Bleomycin resistance protein/Dihydroxybiphenyl dioxygenase"/>
    <property type="match status" value="1"/>
</dbReference>
<protein>
    <submittedName>
        <fullName evidence="3">Putative 3-demethylubiquinone-9 3-methyltransferase</fullName>
    </submittedName>
</protein>
<feature type="domain" description="PhnB-like" evidence="2">
    <location>
        <begin position="57"/>
        <end position="171"/>
    </location>
</feature>
<organism evidence="3 4">
    <name type="scientific">Zafaria cholistanensis</name>
    <dbReference type="NCBI Taxonomy" id="1682741"/>
    <lineage>
        <taxon>Bacteria</taxon>
        <taxon>Bacillati</taxon>
        <taxon>Actinomycetota</taxon>
        <taxon>Actinomycetes</taxon>
        <taxon>Micrococcales</taxon>
        <taxon>Micrococcaceae</taxon>
        <taxon>Zafaria</taxon>
    </lineage>
</organism>
<dbReference type="Pfam" id="PF06983">
    <property type="entry name" value="3-dmu-9_3-mt"/>
    <property type="match status" value="1"/>
</dbReference>
<evidence type="ECO:0000313" key="3">
    <source>
        <dbReference type="EMBL" id="GER21616.1"/>
    </source>
</evidence>
<evidence type="ECO:0000256" key="1">
    <source>
        <dbReference type="SAM" id="MobiDB-lite"/>
    </source>
</evidence>
<evidence type="ECO:0000313" key="4">
    <source>
        <dbReference type="Proteomes" id="UP000325307"/>
    </source>
</evidence>
<gene>
    <name evidence="3" type="ORF">NCCP1664_01130</name>
</gene>
<dbReference type="CDD" id="cd06588">
    <property type="entry name" value="PhnB_like"/>
    <property type="match status" value="1"/>
</dbReference>
<dbReference type="Gene3D" id="3.10.180.10">
    <property type="entry name" value="2,3-Dihydroxybiphenyl 1,2-Dioxygenase, domain 1"/>
    <property type="match status" value="1"/>
</dbReference>
<accession>A0A5A7NM84</accession>
<dbReference type="AlphaFoldDB" id="A0A5A7NM84"/>
<dbReference type="EMBL" id="BKDJ01000001">
    <property type="protein sequence ID" value="GER21616.1"/>
    <property type="molecule type" value="Genomic_DNA"/>
</dbReference>
<dbReference type="GO" id="GO:0032259">
    <property type="term" value="P:methylation"/>
    <property type="evidence" value="ECO:0007669"/>
    <property type="project" value="UniProtKB-KW"/>
</dbReference>
<reference evidence="3 4" key="1">
    <citation type="submission" date="2019-09" db="EMBL/GenBank/DDBJ databases">
        <title>Arthrobacter zafarii sp. nov., a moderately thermotolerant and halotolerant actinobacterium isolated from Cholistan desert soil of Pakistan.</title>
        <authorList>
            <person name="Amin A."/>
            <person name="Ahmed I."/>
            <person name="Khalid N."/>
            <person name="Schumann P."/>
            <person name="Busse H.J."/>
            <person name="Khan I.U."/>
            <person name="Li S."/>
            <person name="Li W.J."/>
        </authorList>
    </citation>
    <scope>NUCLEOTIDE SEQUENCE [LARGE SCALE GENOMIC DNA]</scope>
    <source>
        <strain evidence="3 4">NCCP-1664</strain>
    </source>
</reference>
<dbReference type="Proteomes" id="UP000325307">
    <property type="component" value="Unassembled WGS sequence"/>
</dbReference>
<keyword evidence="4" id="KW-1185">Reference proteome</keyword>
<keyword evidence="3" id="KW-0808">Transferase</keyword>
<dbReference type="PANTHER" id="PTHR33990:SF2">
    <property type="entry name" value="PHNB-LIKE DOMAIN-CONTAINING PROTEIN"/>
    <property type="match status" value="1"/>
</dbReference>